<dbReference type="Proteomes" id="UP001500466">
    <property type="component" value="Unassembled WGS sequence"/>
</dbReference>
<keyword evidence="2" id="KW-0812">Transmembrane</keyword>
<proteinExistence type="predicted"/>
<feature type="compositionally biased region" description="Basic and acidic residues" evidence="1">
    <location>
        <begin position="29"/>
        <end position="41"/>
    </location>
</feature>
<dbReference type="EMBL" id="BAABHS010000004">
    <property type="protein sequence ID" value="GAA4953215.1"/>
    <property type="molecule type" value="Genomic_DNA"/>
</dbReference>
<feature type="transmembrane region" description="Helical" evidence="2">
    <location>
        <begin position="79"/>
        <end position="101"/>
    </location>
</feature>
<dbReference type="RefSeq" id="WP_345674326.1">
    <property type="nucleotide sequence ID" value="NZ_BAABHS010000004.1"/>
</dbReference>
<evidence type="ECO:0000313" key="4">
    <source>
        <dbReference type="Proteomes" id="UP001500466"/>
    </source>
</evidence>
<sequence length="102" mass="10542">MPATPSTPGGEPPQESSKDRYARAVAARKAREDQARAADREAARARAAVQAAAYAARGEEEGFTPVLAPPDPDKPASRAMLAILGAMLVVFGIIAVVATVLS</sequence>
<name>A0ABP9GTM9_9ACTN</name>
<keyword evidence="2" id="KW-0472">Membrane</keyword>
<accession>A0ABP9GTM9</accession>
<feature type="region of interest" description="Disordered" evidence="1">
    <location>
        <begin position="1"/>
        <end position="41"/>
    </location>
</feature>
<keyword evidence="4" id="KW-1185">Reference proteome</keyword>
<evidence type="ECO:0000256" key="1">
    <source>
        <dbReference type="SAM" id="MobiDB-lite"/>
    </source>
</evidence>
<evidence type="ECO:0000256" key="2">
    <source>
        <dbReference type="SAM" id="Phobius"/>
    </source>
</evidence>
<keyword evidence="2" id="KW-1133">Transmembrane helix</keyword>
<reference evidence="4" key="1">
    <citation type="journal article" date="2019" name="Int. J. Syst. Evol. Microbiol.">
        <title>The Global Catalogue of Microorganisms (GCM) 10K type strain sequencing project: providing services to taxonomists for standard genome sequencing and annotation.</title>
        <authorList>
            <consortium name="The Broad Institute Genomics Platform"/>
            <consortium name="The Broad Institute Genome Sequencing Center for Infectious Disease"/>
            <person name="Wu L."/>
            <person name="Ma J."/>
        </authorList>
    </citation>
    <scope>NUCLEOTIDE SEQUENCE [LARGE SCALE GENOMIC DNA]</scope>
    <source>
        <strain evidence="4">JCM 17986</strain>
    </source>
</reference>
<comment type="caution">
    <text evidence="3">The sequence shown here is derived from an EMBL/GenBank/DDBJ whole genome shotgun (WGS) entry which is preliminary data.</text>
</comment>
<evidence type="ECO:0000313" key="3">
    <source>
        <dbReference type="EMBL" id="GAA4953215.1"/>
    </source>
</evidence>
<protein>
    <submittedName>
        <fullName evidence="3">Uncharacterized protein</fullName>
    </submittedName>
</protein>
<organism evidence="3 4">
    <name type="scientific">Yinghuangia aomiensis</name>
    <dbReference type="NCBI Taxonomy" id="676205"/>
    <lineage>
        <taxon>Bacteria</taxon>
        <taxon>Bacillati</taxon>
        <taxon>Actinomycetota</taxon>
        <taxon>Actinomycetes</taxon>
        <taxon>Kitasatosporales</taxon>
        <taxon>Streptomycetaceae</taxon>
        <taxon>Yinghuangia</taxon>
    </lineage>
</organism>
<gene>
    <name evidence="3" type="ORF">GCM10023205_13060</name>
</gene>